<keyword evidence="5 8" id="KW-1133">Transmembrane helix</keyword>
<evidence type="ECO:0000256" key="1">
    <source>
        <dbReference type="ARBA" id="ARBA00004141"/>
    </source>
</evidence>
<dbReference type="AlphaFoldDB" id="A0A9R1TGR0"/>
<dbReference type="GO" id="GO:0015293">
    <property type="term" value="F:symporter activity"/>
    <property type="evidence" value="ECO:0007669"/>
    <property type="project" value="UniProtKB-KW"/>
</dbReference>
<feature type="transmembrane region" description="Helical" evidence="8">
    <location>
        <begin position="168"/>
        <end position="194"/>
    </location>
</feature>
<protein>
    <submittedName>
        <fullName evidence="11">Inorganic phosphate cotransporter isoform X1</fullName>
    </submittedName>
</protein>
<feature type="transmembrane region" description="Helical" evidence="8">
    <location>
        <begin position="200"/>
        <end position="218"/>
    </location>
</feature>
<proteinExistence type="predicted"/>
<dbReference type="RefSeq" id="XP_011308736.1">
    <property type="nucleotide sequence ID" value="XM_011310434.1"/>
</dbReference>
<feature type="transmembrane region" description="Helical" evidence="8">
    <location>
        <begin position="39"/>
        <end position="62"/>
    </location>
</feature>
<evidence type="ECO:0000256" key="8">
    <source>
        <dbReference type="SAM" id="Phobius"/>
    </source>
</evidence>
<evidence type="ECO:0000256" key="6">
    <source>
        <dbReference type="ARBA" id="ARBA00023136"/>
    </source>
</evidence>
<dbReference type="SUPFAM" id="SSF103473">
    <property type="entry name" value="MFS general substrate transporter"/>
    <property type="match status" value="1"/>
</dbReference>
<dbReference type="FunFam" id="1.20.1250.20:FF:000003">
    <property type="entry name" value="Solute carrier family 17 member 3"/>
    <property type="match status" value="1"/>
</dbReference>
<dbReference type="InterPro" id="IPR050382">
    <property type="entry name" value="MFS_Na/Anion_cotransporter"/>
</dbReference>
<dbReference type="GO" id="GO:0006820">
    <property type="term" value="P:monoatomic anion transport"/>
    <property type="evidence" value="ECO:0007669"/>
    <property type="project" value="TreeGrafter"/>
</dbReference>
<dbReference type="InterPro" id="IPR020846">
    <property type="entry name" value="MFS_dom"/>
</dbReference>
<gene>
    <name evidence="11" type="primary">LOC105269863</name>
</gene>
<feature type="transmembrane region" description="Helical" evidence="8">
    <location>
        <begin position="77"/>
        <end position="95"/>
    </location>
</feature>
<dbReference type="PANTHER" id="PTHR11662:SF280">
    <property type="entry name" value="FI21844P1-RELATED"/>
    <property type="match status" value="1"/>
</dbReference>
<comment type="subcellular location">
    <subcellularLocation>
        <location evidence="1">Membrane</location>
        <topology evidence="1">Multi-pass membrane protein</topology>
    </subcellularLocation>
</comment>
<keyword evidence="3 8" id="KW-0812">Transmembrane</keyword>
<dbReference type="GeneID" id="105269863"/>
<evidence type="ECO:0000259" key="9">
    <source>
        <dbReference type="PROSITE" id="PS50850"/>
    </source>
</evidence>
<reference evidence="11" key="1">
    <citation type="submission" date="2025-08" db="UniProtKB">
        <authorList>
            <consortium name="RefSeq"/>
        </authorList>
    </citation>
    <scope>IDENTIFICATION</scope>
    <source>
        <strain evidence="11">USDA-PBARC FA_bdor</strain>
        <tissue evidence="11">Whole organism</tissue>
    </source>
</reference>
<dbReference type="KEGG" id="fas:105269863"/>
<dbReference type="GO" id="GO:0016020">
    <property type="term" value="C:membrane"/>
    <property type="evidence" value="ECO:0007669"/>
    <property type="project" value="UniProtKB-SubCell"/>
</dbReference>
<evidence type="ECO:0000313" key="10">
    <source>
        <dbReference type="Proteomes" id="UP000694866"/>
    </source>
</evidence>
<dbReference type="InterPro" id="IPR036259">
    <property type="entry name" value="MFS_trans_sf"/>
</dbReference>
<keyword evidence="6 8" id="KW-0472">Membrane</keyword>
<feature type="transmembrane region" description="Helical" evidence="8">
    <location>
        <begin position="309"/>
        <end position="328"/>
    </location>
</feature>
<evidence type="ECO:0000256" key="5">
    <source>
        <dbReference type="ARBA" id="ARBA00022989"/>
    </source>
</evidence>
<dbReference type="Gene3D" id="1.20.1250.20">
    <property type="entry name" value="MFS general substrate transporter like domains"/>
    <property type="match status" value="2"/>
</dbReference>
<feature type="transmembrane region" description="Helical" evidence="8">
    <location>
        <begin position="440"/>
        <end position="458"/>
    </location>
</feature>
<feature type="transmembrane region" description="Helical" evidence="8">
    <location>
        <begin position="349"/>
        <end position="366"/>
    </location>
</feature>
<dbReference type="Pfam" id="PF07690">
    <property type="entry name" value="MFS_1"/>
    <property type="match status" value="1"/>
</dbReference>
<feature type="transmembrane region" description="Helical" evidence="8">
    <location>
        <begin position="271"/>
        <end position="289"/>
    </location>
</feature>
<evidence type="ECO:0000256" key="7">
    <source>
        <dbReference type="SAM" id="MobiDB-lite"/>
    </source>
</evidence>
<feature type="transmembrane region" description="Helical" evidence="8">
    <location>
        <begin position="107"/>
        <end position="125"/>
    </location>
</feature>
<evidence type="ECO:0000256" key="4">
    <source>
        <dbReference type="ARBA" id="ARBA00022847"/>
    </source>
</evidence>
<sequence length="474" mass="52168">MSSSQPESIPCIIPEEDPRFSDEETSPTSGLGIRHLQCLMCFLALALMFTNNICMSIAIVAMGEEEKNKSKLTSDHIGLILSAPMWGSPLVQVPVGHLARIWSAKSLLSIGILTNGIFGLLCPIVFDRGGWIYLCICRVVMGMCRGCLKPCIHTLLARWVPPNERGRLATATYMGVYFGTIIAYPISGILIGAAGWRCPFYVFGAIAVVWSMIFFLMGSDSPVESSDKTCCSISQSEKDYIQRGLGVFEERANYSLENSTPWRAILTSRPFWALLIANCGYSWGFWVLLTEIPIYMAGVLRFDIKENGVKSALPYVALLLLTFPVSWMSDWCEKKGVSRGVVRKVCNTIGYWGPAVALVGICFVSPDDRTAPVVLLVLAVGLNAGGDCGYQINHMDLSHKYAGVLVSITNSAASFVALLGPLIVSQIVTDTTNAYQWKTVFYMTGGIYFLSNLIFILFGSGEHQTWDNIHHERL</sequence>
<dbReference type="InterPro" id="IPR011701">
    <property type="entry name" value="MFS"/>
</dbReference>
<dbReference type="PANTHER" id="PTHR11662">
    <property type="entry name" value="SOLUTE CARRIER FAMILY 17"/>
    <property type="match status" value="1"/>
</dbReference>
<name>A0A9R1TGR0_9HYME</name>
<feature type="region of interest" description="Disordered" evidence="7">
    <location>
        <begin position="1"/>
        <end position="26"/>
    </location>
</feature>
<dbReference type="PROSITE" id="PS50850">
    <property type="entry name" value="MFS"/>
    <property type="match status" value="1"/>
</dbReference>
<dbReference type="FunFam" id="1.20.1250.20:FF:000423">
    <property type="entry name" value="Putative inorganic phosphate cotransporter-like Protein"/>
    <property type="match status" value="1"/>
</dbReference>
<evidence type="ECO:0000256" key="3">
    <source>
        <dbReference type="ARBA" id="ARBA00022692"/>
    </source>
</evidence>
<accession>A0A9R1TGR0</accession>
<keyword evidence="10" id="KW-1185">Reference proteome</keyword>
<evidence type="ECO:0000256" key="2">
    <source>
        <dbReference type="ARBA" id="ARBA00022448"/>
    </source>
</evidence>
<dbReference type="OrthoDB" id="2985014at2759"/>
<feature type="transmembrane region" description="Helical" evidence="8">
    <location>
        <begin position="402"/>
        <end position="428"/>
    </location>
</feature>
<keyword evidence="2" id="KW-0813">Transport</keyword>
<dbReference type="Proteomes" id="UP000694866">
    <property type="component" value="Unplaced"/>
</dbReference>
<keyword evidence="4" id="KW-0769">Symport</keyword>
<feature type="domain" description="Major facilitator superfamily (MFS) profile" evidence="9">
    <location>
        <begin position="37"/>
        <end position="463"/>
    </location>
</feature>
<organism evidence="10 11">
    <name type="scientific">Fopius arisanus</name>
    <dbReference type="NCBI Taxonomy" id="64838"/>
    <lineage>
        <taxon>Eukaryota</taxon>
        <taxon>Metazoa</taxon>
        <taxon>Ecdysozoa</taxon>
        <taxon>Arthropoda</taxon>
        <taxon>Hexapoda</taxon>
        <taxon>Insecta</taxon>
        <taxon>Pterygota</taxon>
        <taxon>Neoptera</taxon>
        <taxon>Endopterygota</taxon>
        <taxon>Hymenoptera</taxon>
        <taxon>Apocrita</taxon>
        <taxon>Ichneumonoidea</taxon>
        <taxon>Braconidae</taxon>
        <taxon>Opiinae</taxon>
        <taxon>Fopius</taxon>
    </lineage>
</organism>
<evidence type="ECO:0000313" key="11">
    <source>
        <dbReference type="RefSeq" id="XP_011308736.1"/>
    </source>
</evidence>